<dbReference type="InterPro" id="IPR003156">
    <property type="entry name" value="DHHA1_dom"/>
</dbReference>
<sequence>MVKYFSDSPQELADFQSDFKNARKVVITSHQNPDGDAFGSGLGLYAYLKTLHFDSVAFISPTDYADFLGWMPGVSDVVVYESDQKEYAEKLMAEADLFFCLDFSAAARIKDMKDSLLASPAKKIVIDHHEQPEDFADYIFWNEKASSTCELVYQFIDKIGDVEQINQESAICLYTGLLTDTGSFKYEATSPEVHRIAGLLLAKGVVPNQIHRSLFDNNTLDRLKFLGYILNKKLVYLPEFRVCYIKLSQKELQKFNSKTGDTEGIVNYGLSMAGVVMSAIFIEKDGLIKISFRSVDDFSVSDFSREHFEGGGHKNAAGGRSKQSLEETVEKFLNLLPYYKNQLLLQPK</sequence>
<dbReference type="Pfam" id="PF01368">
    <property type="entry name" value="DHH"/>
    <property type="match status" value="1"/>
</dbReference>
<dbReference type="InterPro" id="IPR051319">
    <property type="entry name" value="Oligoribo/pAp-PDE_c-di-AMP_PDE"/>
</dbReference>
<keyword evidence="4" id="KW-1185">Reference proteome</keyword>
<dbReference type="Gene3D" id="3.10.310.30">
    <property type="match status" value="1"/>
</dbReference>
<reference evidence="4" key="1">
    <citation type="journal article" date="2019" name="Int. J. Syst. Evol. Microbiol.">
        <title>The Global Catalogue of Microorganisms (GCM) 10K type strain sequencing project: providing services to taxonomists for standard genome sequencing and annotation.</title>
        <authorList>
            <consortium name="The Broad Institute Genomics Platform"/>
            <consortium name="The Broad Institute Genome Sequencing Center for Infectious Disease"/>
            <person name="Wu L."/>
            <person name="Ma J."/>
        </authorList>
    </citation>
    <scope>NUCLEOTIDE SEQUENCE [LARGE SCALE GENOMIC DNA]</scope>
    <source>
        <strain evidence="4">CECT 7956</strain>
    </source>
</reference>
<keyword evidence="3" id="KW-0378">Hydrolase</keyword>
<dbReference type="EMBL" id="JBHRYQ010000001">
    <property type="protein sequence ID" value="MFC3812010.1"/>
    <property type="molecule type" value="Genomic_DNA"/>
</dbReference>
<protein>
    <submittedName>
        <fullName evidence="3">Bifunctional oligoribonuclease/PAP phosphatase NrnA</fullName>
        <ecNumber evidence="3">3.1.3.7</ecNumber>
    </submittedName>
</protein>
<dbReference type="EC" id="3.1.3.7" evidence="3"/>
<dbReference type="Pfam" id="PF02272">
    <property type="entry name" value="DHHA1"/>
    <property type="match status" value="1"/>
</dbReference>
<evidence type="ECO:0000313" key="3">
    <source>
        <dbReference type="EMBL" id="MFC3812010.1"/>
    </source>
</evidence>
<dbReference type="PANTHER" id="PTHR47618:SF1">
    <property type="entry name" value="BIFUNCTIONAL OLIGORIBONUCLEASE AND PAP PHOSPHATASE NRNA"/>
    <property type="match status" value="1"/>
</dbReference>
<dbReference type="SUPFAM" id="SSF64182">
    <property type="entry name" value="DHH phosphoesterases"/>
    <property type="match status" value="1"/>
</dbReference>
<dbReference type="GO" id="GO:0008441">
    <property type="term" value="F:3'(2'),5'-bisphosphate nucleotidase activity"/>
    <property type="evidence" value="ECO:0007669"/>
    <property type="project" value="UniProtKB-EC"/>
</dbReference>
<dbReference type="InterPro" id="IPR038763">
    <property type="entry name" value="DHH_sf"/>
</dbReference>
<gene>
    <name evidence="3" type="ORF">ACFOOI_15220</name>
</gene>
<organism evidence="3 4">
    <name type="scientific">Lacihabitans lacunae</name>
    <dbReference type="NCBI Taxonomy" id="1028214"/>
    <lineage>
        <taxon>Bacteria</taxon>
        <taxon>Pseudomonadati</taxon>
        <taxon>Bacteroidota</taxon>
        <taxon>Cytophagia</taxon>
        <taxon>Cytophagales</taxon>
        <taxon>Leadbetterellaceae</taxon>
        <taxon>Lacihabitans</taxon>
    </lineage>
</organism>
<dbReference type="RefSeq" id="WP_379838870.1">
    <property type="nucleotide sequence ID" value="NZ_JBHRYQ010000001.1"/>
</dbReference>
<dbReference type="PANTHER" id="PTHR47618">
    <property type="entry name" value="BIFUNCTIONAL OLIGORIBONUCLEASE AND PAP PHOSPHATASE NRNA"/>
    <property type="match status" value="1"/>
</dbReference>
<accession>A0ABV7YYA8</accession>
<evidence type="ECO:0000313" key="4">
    <source>
        <dbReference type="Proteomes" id="UP001595616"/>
    </source>
</evidence>
<proteinExistence type="predicted"/>
<dbReference type="InterPro" id="IPR001667">
    <property type="entry name" value="DDH_dom"/>
</dbReference>
<comment type="caution">
    <text evidence="3">The sequence shown here is derived from an EMBL/GenBank/DDBJ whole genome shotgun (WGS) entry which is preliminary data.</text>
</comment>
<dbReference type="Gene3D" id="3.90.1640.10">
    <property type="entry name" value="inorganic pyrophosphatase (n-terminal core)"/>
    <property type="match status" value="1"/>
</dbReference>
<feature type="domain" description="DDH" evidence="1">
    <location>
        <begin position="24"/>
        <end position="176"/>
    </location>
</feature>
<evidence type="ECO:0000259" key="1">
    <source>
        <dbReference type="Pfam" id="PF01368"/>
    </source>
</evidence>
<evidence type="ECO:0000259" key="2">
    <source>
        <dbReference type="Pfam" id="PF02272"/>
    </source>
</evidence>
<feature type="domain" description="DHHA1" evidence="2">
    <location>
        <begin position="254"/>
        <end position="336"/>
    </location>
</feature>
<name>A0ABV7YYA8_9BACT</name>
<dbReference type="Proteomes" id="UP001595616">
    <property type="component" value="Unassembled WGS sequence"/>
</dbReference>